<dbReference type="Proteomes" id="UP000321595">
    <property type="component" value="Chromosome"/>
</dbReference>
<feature type="chain" id="PRO_5022947505" evidence="1">
    <location>
        <begin position="21"/>
        <end position="231"/>
    </location>
</feature>
<protein>
    <submittedName>
        <fullName evidence="2">Uncharacterized protein</fullName>
    </submittedName>
</protein>
<name>A0A5B8XXR9_9DELT</name>
<organism evidence="2 3">
    <name type="scientific">Microvenator marinus</name>
    <dbReference type="NCBI Taxonomy" id="2600177"/>
    <lineage>
        <taxon>Bacteria</taxon>
        <taxon>Deltaproteobacteria</taxon>
        <taxon>Bradymonadales</taxon>
        <taxon>Microvenatoraceae</taxon>
        <taxon>Microvenator</taxon>
    </lineage>
</organism>
<dbReference type="KEGG" id="bbae:FRD01_23815"/>
<dbReference type="RefSeq" id="WP_146963691.1">
    <property type="nucleotide sequence ID" value="NZ_CP042467.1"/>
</dbReference>
<accession>A0A5B8XXR9</accession>
<feature type="signal peptide" evidence="1">
    <location>
        <begin position="1"/>
        <end position="20"/>
    </location>
</feature>
<dbReference type="OrthoDB" id="5521664at2"/>
<keyword evidence="1" id="KW-0732">Signal</keyword>
<evidence type="ECO:0000313" key="3">
    <source>
        <dbReference type="Proteomes" id="UP000321595"/>
    </source>
</evidence>
<evidence type="ECO:0000313" key="2">
    <source>
        <dbReference type="EMBL" id="QED30204.1"/>
    </source>
</evidence>
<gene>
    <name evidence="2" type="ORF">FRD01_23815</name>
</gene>
<keyword evidence="3" id="KW-1185">Reference proteome</keyword>
<proteinExistence type="predicted"/>
<dbReference type="PROSITE" id="PS51257">
    <property type="entry name" value="PROKAR_LIPOPROTEIN"/>
    <property type="match status" value="1"/>
</dbReference>
<sequence length="231" mass="24060">MKLPKLTALLLLFLFGCSDSETSPTPTDMGTDSSVVADQDVMPVQDMAAQDMQAEDMPAQDMTTEDMALQDMTVDMPGEDMSIEDMSVDQSADMTVDMPQDMADPFEGRPIGQCVASSDCPSNPNGAFCNRTLPGGSCGGCGTDSHCDDECFNGVCVTTCQSSSDCPPGLSCTGAGRCGAMMCVNGQCPDSLFGCSASNRCERIDCSDDAGVCPTGTTCTSGLCVEDRALN</sequence>
<dbReference type="EMBL" id="CP042467">
    <property type="protein sequence ID" value="QED30204.1"/>
    <property type="molecule type" value="Genomic_DNA"/>
</dbReference>
<dbReference type="AlphaFoldDB" id="A0A5B8XXR9"/>
<evidence type="ECO:0000256" key="1">
    <source>
        <dbReference type="SAM" id="SignalP"/>
    </source>
</evidence>
<reference evidence="2 3" key="1">
    <citation type="submission" date="2019-08" db="EMBL/GenBank/DDBJ databases">
        <authorList>
            <person name="Liang Q."/>
        </authorList>
    </citation>
    <scope>NUCLEOTIDE SEQUENCE [LARGE SCALE GENOMIC DNA]</scope>
    <source>
        <strain evidence="2 3">V1718</strain>
    </source>
</reference>